<name>A0A4Q0SEW1_9BRAD</name>
<proteinExistence type="predicted"/>
<protein>
    <submittedName>
        <fullName evidence="1">Uncharacterized protein</fullName>
    </submittedName>
</protein>
<evidence type="ECO:0000313" key="2">
    <source>
        <dbReference type="Proteomes" id="UP000289546"/>
    </source>
</evidence>
<sequence>MTDKLAEQGWMVRHTFMEAASEPATRFFACGLDTDREAESAIRRYPGVENEDKVDAVRRLLAAEIAGLKIKAGDIKAWT</sequence>
<dbReference type="RefSeq" id="WP_128917225.1">
    <property type="nucleotide sequence ID" value="NZ_LBJQ01000010.1"/>
</dbReference>
<evidence type="ECO:0000313" key="1">
    <source>
        <dbReference type="EMBL" id="RXH36639.1"/>
    </source>
</evidence>
<organism evidence="1 2">
    <name type="scientific">Bradyrhizobium nanningense</name>
    <dbReference type="NCBI Taxonomy" id="1325118"/>
    <lineage>
        <taxon>Bacteria</taxon>
        <taxon>Pseudomonadati</taxon>
        <taxon>Pseudomonadota</taxon>
        <taxon>Alphaproteobacteria</taxon>
        <taxon>Hyphomicrobiales</taxon>
        <taxon>Nitrobacteraceae</taxon>
        <taxon>Bradyrhizobium</taxon>
    </lineage>
</organism>
<dbReference type="EMBL" id="LBJQ01000010">
    <property type="protein sequence ID" value="RXH36639.1"/>
    <property type="molecule type" value="Genomic_DNA"/>
</dbReference>
<dbReference type="AlphaFoldDB" id="A0A4Q0SEW1"/>
<keyword evidence="2" id="KW-1185">Reference proteome</keyword>
<reference evidence="1 2" key="1">
    <citation type="submission" date="2015-04" db="EMBL/GenBank/DDBJ databases">
        <title>Comparative genomics of rhizobia nodulating Arachis hypogaea in China.</title>
        <authorList>
            <person name="Li Y."/>
        </authorList>
    </citation>
    <scope>NUCLEOTIDE SEQUENCE [LARGE SCALE GENOMIC DNA]</scope>
    <source>
        <strain evidence="1 2">CCBAU 51757</strain>
    </source>
</reference>
<accession>A0A4Q0SEW1</accession>
<dbReference type="Proteomes" id="UP000289546">
    <property type="component" value="Unassembled WGS sequence"/>
</dbReference>
<gene>
    <name evidence="1" type="ORF">XH99_06640</name>
</gene>
<comment type="caution">
    <text evidence="1">The sequence shown here is derived from an EMBL/GenBank/DDBJ whole genome shotgun (WGS) entry which is preliminary data.</text>
</comment>